<dbReference type="Proteomes" id="UP000603453">
    <property type="component" value="Unassembled WGS sequence"/>
</dbReference>
<dbReference type="InterPro" id="IPR001849">
    <property type="entry name" value="PH_domain"/>
</dbReference>
<dbReference type="Pfam" id="PF13191">
    <property type="entry name" value="AAA_16"/>
    <property type="match status" value="1"/>
</dbReference>
<feature type="domain" description="SMP-LTD" evidence="20">
    <location>
        <begin position="2586"/>
        <end position="2779"/>
    </location>
</feature>
<dbReference type="PROSITE" id="PS51847">
    <property type="entry name" value="SMP"/>
    <property type="match status" value="1"/>
</dbReference>
<organism evidence="21 22">
    <name type="scientific">Mucor saturninus</name>
    <dbReference type="NCBI Taxonomy" id="64648"/>
    <lineage>
        <taxon>Eukaryota</taxon>
        <taxon>Fungi</taxon>
        <taxon>Fungi incertae sedis</taxon>
        <taxon>Mucoromycota</taxon>
        <taxon>Mucoromycotina</taxon>
        <taxon>Mucoromycetes</taxon>
        <taxon>Mucorales</taxon>
        <taxon>Mucorineae</taxon>
        <taxon>Mucoraceae</taxon>
        <taxon>Mucor</taxon>
    </lineage>
</organism>
<dbReference type="Gene3D" id="3.40.50.2300">
    <property type="match status" value="1"/>
</dbReference>
<evidence type="ECO:0000313" key="21">
    <source>
        <dbReference type="EMBL" id="KAG2210308.1"/>
    </source>
</evidence>
<dbReference type="InterPro" id="IPR029016">
    <property type="entry name" value="GAF-like_dom_sf"/>
</dbReference>
<evidence type="ECO:0000256" key="14">
    <source>
        <dbReference type="PROSITE-ProRule" id="PRU00169"/>
    </source>
</evidence>
<keyword evidence="10" id="KW-0902">Two-component regulatory system</keyword>
<keyword evidence="5 14" id="KW-0597">Phosphoprotein</keyword>
<dbReference type="CDD" id="cd16922">
    <property type="entry name" value="HATPase_EvgS-ArcB-TorS-like"/>
    <property type="match status" value="1"/>
</dbReference>
<dbReference type="OrthoDB" id="60033at2759"/>
<dbReference type="SUPFAM" id="SSF56112">
    <property type="entry name" value="Protein kinase-like (PK-like)"/>
    <property type="match status" value="1"/>
</dbReference>
<dbReference type="GO" id="GO:0016020">
    <property type="term" value="C:membrane"/>
    <property type="evidence" value="ECO:0007669"/>
    <property type="project" value="UniProtKB-SubCell"/>
</dbReference>
<reference evidence="21" key="1">
    <citation type="submission" date="2020-12" db="EMBL/GenBank/DDBJ databases">
        <title>Metabolic potential, ecology and presence of endohyphal bacteria is reflected in genomic diversity of Mucoromycotina.</title>
        <authorList>
            <person name="Muszewska A."/>
            <person name="Okrasinska A."/>
            <person name="Steczkiewicz K."/>
            <person name="Drgas O."/>
            <person name="Orlowska M."/>
            <person name="Perlinska-Lenart U."/>
            <person name="Aleksandrzak-Piekarczyk T."/>
            <person name="Szatraj K."/>
            <person name="Zielenkiewicz U."/>
            <person name="Pilsyk S."/>
            <person name="Malc E."/>
            <person name="Mieczkowski P."/>
            <person name="Kruszewska J.S."/>
            <person name="Biernat P."/>
            <person name="Pawlowska J."/>
        </authorList>
    </citation>
    <scope>NUCLEOTIDE SEQUENCE</scope>
    <source>
        <strain evidence="21">WA0000017839</strain>
    </source>
</reference>
<dbReference type="Gene3D" id="2.30.29.30">
    <property type="entry name" value="Pleckstrin-homology domain (PH domain)/Phosphotyrosine-binding domain (PTB)"/>
    <property type="match status" value="1"/>
</dbReference>
<evidence type="ECO:0000256" key="5">
    <source>
        <dbReference type="ARBA" id="ARBA00022553"/>
    </source>
</evidence>
<dbReference type="Pfam" id="PF00072">
    <property type="entry name" value="Response_reg"/>
    <property type="match status" value="1"/>
</dbReference>
<evidence type="ECO:0000256" key="2">
    <source>
        <dbReference type="ARBA" id="ARBA00004370"/>
    </source>
</evidence>
<evidence type="ECO:0000256" key="7">
    <source>
        <dbReference type="ARBA" id="ARBA00022741"/>
    </source>
</evidence>
<dbReference type="GO" id="GO:0006869">
    <property type="term" value="P:lipid transport"/>
    <property type="evidence" value="ECO:0007669"/>
    <property type="project" value="UniProtKB-KW"/>
</dbReference>
<dbReference type="PRINTS" id="PR00344">
    <property type="entry name" value="BCTRLSENSOR"/>
</dbReference>
<evidence type="ECO:0000259" key="18">
    <source>
        <dbReference type="PROSITE" id="PS50109"/>
    </source>
</evidence>
<evidence type="ECO:0000259" key="17">
    <source>
        <dbReference type="PROSITE" id="PS50011"/>
    </source>
</evidence>
<dbReference type="EMBL" id="JAEPRD010000012">
    <property type="protein sequence ID" value="KAG2210308.1"/>
    <property type="molecule type" value="Genomic_DNA"/>
</dbReference>
<dbReference type="InterPro" id="IPR003018">
    <property type="entry name" value="GAF"/>
</dbReference>
<dbReference type="SUPFAM" id="SSF52172">
    <property type="entry name" value="CheY-like"/>
    <property type="match status" value="1"/>
</dbReference>
<keyword evidence="6" id="KW-0808">Transferase</keyword>
<keyword evidence="12" id="KW-0446">Lipid-binding</keyword>
<name>A0A8H7VBD5_9FUNG</name>
<dbReference type="FunFam" id="1.10.287.130:FF:000002">
    <property type="entry name" value="Two-component osmosensing histidine kinase"/>
    <property type="match status" value="1"/>
</dbReference>
<dbReference type="InterPro" id="IPR027417">
    <property type="entry name" value="P-loop_NTPase"/>
</dbReference>
<feature type="compositionally biased region" description="Low complexity" evidence="15">
    <location>
        <begin position="893"/>
        <end position="908"/>
    </location>
</feature>
<evidence type="ECO:0000256" key="15">
    <source>
        <dbReference type="SAM" id="MobiDB-lite"/>
    </source>
</evidence>
<dbReference type="SMART" id="SM00233">
    <property type="entry name" value="PH"/>
    <property type="match status" value="1"/>
</dbReference>
<dbReference type="GO" id="GO:0008289">
    <property type="term" value="F:lipid binding"/>
    <property type="evidence" value="ECO:0007669"/>
    <property type="project" value="UniProtKB-KW"/>
</dbReference>
<dbReference type="SMART" id="SM00065">
    <property type="entry name" value="GAF"/>
    <property type="match status" value="1"/>
</dbReference>
<dbReference type="InterPro" id="IPR003661">
    <property type="entry name" value="HisK_dim/P_dom"/>
</dbReference>
<dbReference type="InterPro" id="IPR041664">
    <property type="entry name" value="AAA_16"/>
</dbReference>
<dbReference type="InterPro" id="IPR004358">
    <property type="entry name" value="Sig_transdc_His_kin-like_C"/>
</dbReference>
<evidence type="ECO:0000259" key="20">
    <source>
        <dbReference type="PROSITE" id="PS51847"/>
    </source>
</evidence>
<keyword evidence="7" id="KW-0547">Nucleotide-binding</keyword>
<evidence type="ECO:0000256" key="10">
    <source>
        <dbReference type="ARBA" id="ARBA00023012"/>
    </source>
</evidence>
<dbReference type="SMART" id="SM00388">
    <property type="entry name" value="HisKA"/>
    <property type="match status" value="1"/>
</dbReference>
<comment type="catalytic activity">
    <reaction evidence="1">
        <text>ATP + protein L-histidine = ADP + protein N-phospho-L-histidine.</text>
        <dbReference type="EC" id="2.7.13.3"/>
    </reaction>
</comment>
<feature type="region of interest" description="Disordered" evidence="15">
    <location>
        <begin position="117"/>
        <end position="151"/>
    </location>
</feature>
<feature type="compositionally biased region" description="Polar residues" evidence="15">
    <location>
        <begin position="859"/>
        <end position="871"/>
    </location>
</feature>
<dbReference type="PROSITE" id="PS50011">
    <property type="entry name" value="PROTEIN_KINASE_DOM"/>
    <property type="match status" value="1"/>
</dbReference>
<dbReference type="InterPro" id="IPR036890">
    <property type="entry name" value="HATPase_C_sf"/>
</dbReference>
<dbReference type="InterPro" id="IPR003594">
    <property type="entry name" value="HATPase_dom"/>
</dbReference>
<feature type="domain" description="Protein kinase" evidence="17">
    <location>
        <begin position="8"/>
        <end position="372"/>
    </location>
</feature>
<dbReference type="SUPFAM" id="SSF52540">
    <property type="entry name" value="P-loop containing nucleoside triphosphate hydrolases"/>
    <property type="match status" value="1"/>
</dbReference>
<dbReference type="PROSITE" id="PS50109">
    <property type="entry name" value="HIS_KIN"/>
    <property type="match status" value="1"/>
</dbReference>
<dbReference type="SMART" id="SM00448">
    <property type="entry name" value="REC"/>
    <property type="match status" value="1"/>
</dbReference>
<feature type="modified residue" description="4-aspartylphosphate" evidence="14">
    <location>
        <position position="2300"/>
    </location>
</feature>
<evidence type="ECO:0000256" key="9">
    <source>
        <dbReference type="ARBA" id="ARBA00022840"/>
    </source>
</evidence>
<dbReference type="SMART" id="SM00387">
    <property type="entry name" value="HATPase_c"/>
    <property type="match status" value="1"/>
</dbReference>
<dbReference type="GO" id="GO:0005524">
    <property type="term" value="F:ATP binding"/>
    <property type="evidence" value="ECO:0007669"/>
    <property type="project" value="UniProtKB-KW"/>
</dbReference>
<dbReference type="SUPFAM" id="SSF55874">
    <property type="entry name" value="ATPase domain of HSP90 chaperone/DNA topoisomerase II/histidine kinase"/>
    <property type="match status" value="1"/>
</dbReference>
<keyword evidence="4" id="KW-0813">Transport</keyword>
<dbReference type="InterPro" id="IPR000719">
    <property type="entry name" value="Prot_kinase_dom"/>
</dbReference>
<evidence type="ECO:0000256" key="13">
    <source>
        <dbReference type="ARBA" id="ARBA00023136"/>
    </source>
</evidence>
<keyword evidence="11" id="KW-0445">Lipid transport</keyword>
<dbReference type="CDD" id="cd17546">
    <property type="entry name" value="REC_hyHK_CKI1_RcsC-like"/>
    <property type="match status" value="1"/>
</dbReference>
<keyword evidence="8" id="KW-0418">Kinase</keyword>
<dbReference type="Gene3D" id="1.10.510.10">
    <property type="entry name" value="Transferase(Phosphotransferase) domain 1"/>
    <property type="match status" value="1"/>
</dbReference>
<evidence type="ECO:0000256" key="3">
    <source>
        <dbReference type="ARBA" id="ARBA00012438"/>
    </source>
</evidence>
<feature type="domain" description="PH" evidence="16">
    <location>
        <begin position="2451"/>
        <end position="2551"/>
    </location>
</feature>
<evidence type="ECO:0000259" key="19">
    <source>
        <dbReference type="PROSITE" id="PS50110"/>
    </source>
</evidence>
<feature type="domain" description="Response regulatory" evidence="19">
    <location>
        <begin position="2248"/>
        <end position="2371"/>
    </location>
</feature>
<evidence type="ECO:0000256" key="1">
    <source>
        <dbReference type="ARBA" id="ARBA00000085"/>
    </source>
</evidence>
<dbReference type="InterPro" id="IPR011009">
    <property type="entry name" value="Kinase-like_dom_sf"/>
</dbReference>
<dbReference type="Pfam" id="PF00069">
    <property type="entry name" value="Pkinase"/>
    <property type="match status" value="1"/>
</dbReference>
<dbReference type="InterPro" id="IPR036097">
    <property type="entry name" value="HisK_dim/P_sf"/>
</dbReference>
<evidence type="ECO:0000256" key="12">
    <source>
        <dbReference type="ARBA" id="ARBA00023121"/>
    </source>
</evidence>
<dbReference type="Pfam" id="PF02518">
    <property type="entry name" value="HATPase_c"/>
    <property type="match status" value="1"/>
</dbReference>
<dbReference type="InterPro" id="IPR011993">
    <property type="entry name" value="PH-like_dom_sf"/>
</dbReference>
<evidence type="ECO:0000259" key="16">
    <source>
        <dbReference type="PROSITE" id="PS50003"/>
    </source>
</evidence>
<dbReference type="Gene3D" id="3.30.450.40">
    <property type="match status" value="1"/>
</dbReference>
<feature type="domain" description="Histidine kinase" evidence="18">
    <location>
        <begin position="1839"/>
        <end position="2066"/>
    </location>
</feature>
<dbReference type="CDD" id="cd00082">
    <property type="entry name" value="HisKA"/>
    <property type="match status" value="1"/>
</dbReference>
<feature type="region of interest" description="Disordered" evidence="15">
    <location>
        <begin position="853"/>
        <end position="875"/>
    </location>
</feature>
<proteinExistence type="predicted"/>
<dbReference type="SUPFAM" id="SSF55781">
    <property type="entry name" value="GAF domain-like"/>
    <property type="match status" value="1"/>
</dbReference>
<accession>A0A8H7VBD5</accession>
<dbReference type="GO" id="GO:0000155">
    <property type="term" value="F:phosphorelay sensor kinase activity"/>
    <property type="evidence" value="ECO:0007669"/>
    <property type="project" value="InterPro"/>
</dbReference>
<keyword evidence="13" id="KW-0472">Membrane</keyword>
<dbReference type="PROSITE" id="PS50003">
    <property type="entry name" value="PH_DOMAIN"/>
    <property type="match status" value="1"/>
</dbReference>
<dbReference type="PROSITE" id="PS50110">
    <property type="entry name" value="RESPONSE_REGULATORY"/>
    <property type="match status" value="1"/>
</dbReference>
<dbReference type="SMART" id="SM00220">
    <property type="entry name" value="S_TKc"/>
    <property type="match status" value="1"/>
</dbReference>
<dbReference type="PANTHER" id="PTHR45339:SF5">
    <property type="entry name" value="HISTIDINE KINASE"/>
    <property type="match status" value="1"/>
</dbReference>
<dbReference type="InterPro" id="IPR011006">
    <property type="entry name" value="CheY-like_superfamily"/>
</dbReference>
<dbReference type="EC" id="2.7.13.3" evidence="3"/>
<gene>
    <name evidence="21" type="ORF">INT47_003293</name>
</gene>
<dbReference type="FunFam" id="3.30.565.10:FF:000010">
    <property type="entry name" value="Sensor histidine kinase RcsC"/>
    <property type="match status" value="1"/>
</dbReference>
<evidence type="ECO:0000256" key="4">
    <source>
        <dbReference type="ARBA" id="ARBA00022448"/>
    </source>
</evidence>
<protein>
    <recommendedName>
        <fullName evidence="3">histidine kinase</fullName>
        <ecNumber evidence="3">2.7.13.3</ecNumber>
    </recommendedName>
</protein>
<evidence type="ECO:0000313" key="22">
    <source>
        <dbReference type="Proteomes" id="UP000603453"/>
    </source>
</evidence>
<dbReference type="Gene3D" id="3.30.565.10">
    <property type="entry name" value="Histidine kinase-like ATPase, C-terminal domain"/>
    <property type="match status" value="1"/>
</dbReference>
<keyword evidence="22" id="KW-1185">Reference proteome</keyword>
<evidence type="ECO:0000256" key="6">
    <source>
        <dbReference type="ARBA" id="ARBA00022679"/>
    </source>
</evidence>
<dbReference type="Pfam" id="PF00512">
    <property type="entry name" value="HisKA"/>
    <property type="match status" value="1"/>
</dbReference>
<dbReference type="PANTHER" id="PTHR45339">
    <property type="entry name" value="HYBRID SIGNAL TRANSDUCTION HISTIDINE KINASE J"/>
    <property type="match status" value="1"/>
</dbReference>
<feature type="compositionally biased region" description="Polar residues" evidence="15">
    <location>
        <begin position="123"/>
        <end position="145"/>
    </location>
</feature>
<comment type="caution">
    <text evidence="21">The sequence shown here is derived from an EMBL/GenBank/DDBJ whole genome shotgun (WGS) entry which is preliminary data.</text>
</comment>
<dbReference type="Pfam" id="PF13185">
    <property type="entry name" value="GAF_2"/>
    <property type="match status" value="1"/>
</dbReference>
<feature type="compositionally biased region" description="Basic and acidic residues" evidence="15">
    <location>
        <begin position="909"/>
        <end position="919"/>
    </location>
</feature>
<dbReference type="SUPFAM" id="SSF47384">
    <property type="entry name" value="Homodimeric domain of signal transducing histidine kinase"/>
    <property type="match status" value="1"/>
</dbReference>
<evidence type="ECO:0000256" key="8">
    <source>
        <dbReference type="ARBA" id="ARBA00022777"/>
    </source>
</evidence>
<keyword evidence="9" id="KW-0067">ATP-binding</keyword>
<comment type="subcellular location">
    <subcellularLocation>
        <location evidence="2">Membrane</location>
    </subcellularLocation>
</comment>
<dbReference type="SUPFAM" id="SSF50729">
    <property type="entry name" value="PH domain-like"/>
    <property type="match status" value="1"/>
</dbReference>
<evidence type="ECO:0000256" key="11">
    <source>
        <dbReference type="ARBA" id="ARBA00023055"/>
    </source>
</evidence>
<dbReference type="InterPro" id="IPR031468">
    <property type="entry name" value="SMP_LBD"/>
</dbReference>
<dbReference type="CDD" id="cd21675">
    <property type="entry name" value="SMP_TEX2"/>
    <property type="match status" value="1"/>
</dbReference>
<sequence>MSNSGSTGSFTDSTGYGVLGETLQIPNYHFKAAPIPSLAHGENVDIVFGYRISNKKPVVAKVSPNSLRLEREYYIMKRLFQLSDGSSFLVRPLEYVHLPSGLTVVIYADEGQNYLESRRQSDESPSLSKYNTAYSEKSSNGTSLGSDKDDKSKRFHHRYDNHIMNSNNTYNVDYCSQSIPSTSSLPTAGPVYDLGTFLRFAIKCTDCLEFIHKNNVVHGEVRLSAFQWSGEDSARVKMWNFGSGSKTLETYLTSEGWRKTANNKESMVMLQNLLVYMSPEQTGRTTYVPDHRSDIYSLGIVFFVLLTGRNPFDGGPLDILNGILSRKIPLIHEIQLEVPEVVARIVEKMTNKSPDDRYSSAYGIRADLKECLKRLKVASESAQEVIESFPLAERDVASVFTLPKTIYGRQATIGEMTYIIQRVAGVYKSIRSRREKSHSTGSTLQTITSDNYNGGTASVSDSGMSDHCSVPDSSSCPGVGPVLSAVKSNASPSYCSGFEGSDISSGNGRIASGHHRQGVEIVALAGPGGVGKSTVFGAVQNVARQHGYVASCKLDSRHKIPYSCILKSLSQILQQILSESEEEIHAFYLHIKNHLGAQFCKIELLADLVPELKPLLDPVDSEDSEDPINVVHLDNVETRIRFHNLFVEVFRALTQWRMVTLFLDDLHLADDPSLELIESMSASRLKILIFVAYRDGETTPALEKLLSNDYATFHHIKVDALDFDSLVDYISDALHRPLEVDRDSILPLADIVYKKTRGNAFYTSQLLATLEKKKMIFFNWEENEWDYNLQDIQQAVMTNEGADRDAELDISFLVNRLKELPLDGQRLLKWASFVGDTFSWNTVKHLMIHSDPESEFSDTDTIMSDSTNRSLADNEDEDVSMVVESLHPLIKFSHNTGGSNSSHSGTRNSYHEGESESSSRQKKVRDPINGLQAALQEGYILPLEQDEFKWSHDRYSQAAMELANPKSRAKIHLRIARYLLQEDNVDSFLVCDHLLKCLGLVQELEERACFKDIFYEAGNRARASGAHKMAFEYYKAAILLLGPDAWEKEYTTTHFLYSNAVALSWVVGEYDTTEEYLDAIFQHTTDPMDRVTAYRIQHKYFFARQMHEEGAEALRQCLIELDMEDFMYNNTREELDNEYATVVKIIDRLTVDDMIKMGACDDARLKSIMSILEEMCTAAYWLGNQTEMFYLACKMVHLSLAKGMTSVSGIALVFMGMCSVEVYHEYVYGEELGSAGVAISEKYGGNNEKGRAGFLYGNFLLMWKHHYREVVPLFRSTLRLSLSAGDRIYASFSHLHIATSLYYLGDNLANTLVEAETCYDDIHAWSSSVDSNILIMAVIRTIKALQGHTYNTSPFEIFDGDDGFNDIHFISESCKQSSNLNVPLNWYDSFRLVPLVLYGHYEHAIAVGYMCIRGIHNHPCHRHTRMMLTYHSLAIIEKLRCEEDLDSEERDVYMKRVEANQVRMEEWVKYSKVNFSMWYTLIEAEISSLSNDMAKTIQLYEKAIDQCREGDWYIDLCVCHEYAGGYYARMGLKNAAYGLLKKAQNLYVNHGSYGKANHLALKYSALLSEYEDDRIDSHDTGIQTDPFPFLGPQGSWSTSSMGQVNTINEPFVSETIPPVTTEQTLLTLDILDMASILKSSQVISSEVKFDSLLKSVMAIILENSGADCGAIIVKEEKYGMCAYGSQLDGSMTFDPPRPLADDDGLVSSRIVHHTINTGESIFIHNVDQDPRFAVGPWYERVGSKSVICMPIIHKSALVGCLFIEGSSGIFTQRHITVLSLLCQQMGISITNAFLFKSVQRVTMANMRMIEMQKQALEEARRSKEAAVRATRLREIFLANMSHEIRTPFSGFYGMISLLAETSLDNEQRDLVKTAKESCEILLQIIDDLLNFSKLQAGKVTLDISPIVVEDIIADVVEMLIAMAIQKGINISYVVEENVPPVVMADGNRIRQVIINLLGNAIKFTHEGEIRIKCSLDTTTVINNSKGDQVNLLFEVIDTGIGISQEQRKVLFEPFSQVDGSTTRKYGGTGLGLSICLQLVQLMSGTINVSSVPGKGSDFYFSIQVSKLRTQQIKGLQTESYRDDRKQLLQCIQGIRVLVISKYTATIDMVRSILPGIHVDGVLQIEEFNGLVRQHKYDVIIVGLFTNQDMSANASSTWLEDASKLNRDGLIIIMNYPAGGILNTVNEPVSNEKMHCKSIRMAVPLRRIKLLGTIAEMLKRVTPVNKESTRPRAVQLITEEERKLFSTMNILIAEDNPVAQKLLLKQLTRLGFQVECANNGLEAVNAWSNHPIGFFVMAFFDHHMPKCDGVAATKRIREIEREEERSVRFPIVALTADVQESAKKVCMAAGMDGYLTKPLNQKILAEALRKYCQPLLYILYRRVILPLQSIFLVKSPHEPCGTNYNTPLPTKEANEDTTVPSNSSPLYKVGWLRVSRDEEQALPDASIGDMVKSYISGKVSKRESANVYFAVLKYSTLYLYDSEKQLDSKGVIMLNTYTVKTHPPGLQDFELFSKPHLIKLSHAQNDDLSYYINCNRCIDKEDWFFALIRGSKLPSNNNQQQPQQVDKTRFDQTAMNHLITMVHSDEHQFQTQWLNAILGRIFFGVYRTDDVKEALYKKVMSKLDKINSKRPPFLGEITVRSVDPGHALPRFTQPKLLGLSPTGELSAEAHLHYDGGFRIEIETELKWKYSDLMRPLTMDIVLGITLKEIQGKFLMKIKEPPTNRFWYGFYECPKMEWKVEPVVWEKRVGYSVVMKAIETKIQEFIMETMVLPNFDDITFFPTHGVGGIFETKPASADEPNIPEIASKRDKVERHKHDDDVALLTSAKSLPELFSSVSSSTTNTTTQNTSKLRDECIPHASLPDPVIATPITSPMLIPSDDALPRGQMAMSASPHGTDVFASSLLSSSPDSMSSSPSSCTMDDSLRTLTQVSTDDTNMIVSPSTSTTTLLACDPSIQITYSQDYTTGNDTHVVMETPHVRLRKSSSLALLRPKTGASTAINVSPAMAHKKDMDSISNVVSL</sequence>
<dbReference type="InterPro" id="IPR001789">
    <property type="entry name" value="Sig_transdc_resp-reg_receiver"/>
</dbReference>
<feature type="region of interest" description="Disordered" evidence="15">
    <location>
        <begin position="893"/>
        <end position="925"/>
    </location>
</feature>
<dbReference type="InterPro" id="IPR005467">
    <property type="entry name" value="His_kinase_dom"/>
</dbReference>
<dbReference type="Gene3D" id="1.10.287.130">
    <property type="match status" value="1"/>
</dbReference>